<feature type="transmembrane region" description="Helical" evidence="1">
    <location>
        <begin position="217"/>
        <end position="237"/>
    </location>
</feature>
<reference evidence="2 3" key="1">
    <citation type="submission" date="2017-04" db="EMBL/GenBank/DDBJ databases">
        <title>Genome sequencing of [Candida] sorbophila.</title>
        <authorList>
            <person name="Ahn J.O."/>
        </authorList>
    </citation>
    <scope>NUCLEOTIDE SEQUENCE [LARGE SCALE GENOMIC DNA]</scope>
    <source>
        <strain evidence="2 3">DS02</strain>
    </source>
</reference>
<keyword evidence="1" id="KW-1133">Transmembrane helix</keyword>
<keyword evidence="1" id="KW-0812">Transmembrane</keyword>
<evidence type="ECO:0000313" key="2">
    <source>
        <dbReference type="EMBL" id="PRT53975.1"/>
    </source>
</evidence>
<feature type="transmembrane region" description="Helical" evidence="1">
    <location>
        <begin position="73"/>
        <end position="93"/>
    </location>
</feature>
<accession>A0A2T0FG67</accession>
<feature type="transmembrane region" description="Helical" evidence="1">
    <location>
        <begin position="183"/>
        <end position="205"/>
    </location>
</feature>
<name>A0A2T0FG67_9ASCO</name>
<dbReference type="Proteomes" id="UP000238350">
    <property type="component" value="Unassembled WGS sequence"/>
</dbReference>
<keyword evidence="3" id="KW-1185">Reference proteome</keyword>
<dbReference type="AlphaFoldDB" id="A0A2T0FG67"/>
<comment type="caution">
    <text evidence="2">The sequence shown here is derived from an EMBL/GenBank/DDBJ whole genome shotgun (WGS) entry which is preliminary data.</text>
</comment>
<feature type="transmembrane region" description="Helical" evidence="1">
    <location>
        <begin position="35"/>
        <end position="61"/>
    </location>
</feature>
<dbReference type="RefSeq" id="XP_024663921.1">
    <property type="nucleotide sequence ID" value="XM_024808153.1"/>
</dbReference>
<feature type="transmembrane region" description="Helical" evidence="1">
    <location>
        <begin position="159"/>
        <end position="177"/>
    </location>
</feature>
<evidence type="ECO:0000313" key="3">
    <source>
        <dbReference type="Proteomes" id="UP000238350"/>
    </source>
</evidence>
<gene>
    <name evidence="2" type="ORF">B9G98_01595</name>
</gene>
<organism evidence="2 3">
    <name type="scientific">Wickerhamiella sorbophila</name>
    <dbReference type="NCBI Taxonomy" id="45607"/>
    <lineage>
        <taxon>Eukaryota</taxon>
        <taxon>Fungi</taxon>
        <taxon>Dikarya</taxon>
        <taxon>Ascomycota</taxon>
        <taxon>Saccharomycotina</taxon>
        <taxon>Dipodascomycetes</taxon>
        <taxon>Dipodascales</taxon>
        <taxon>Trichomonascaceae</taxon>
        <taxon>Wickerhamiella</taxon>
    </lineage>
</organism>
<feature type="transmembrane region" description="Helical" evidence="1">
    <location>
        <begin position="105"/>
        <end position="122"/>
    </location>
</feature>
<dbReference type="GeneID" id="36515344"/>
<proteinExistence type="predicted"/>
<keyword evidence="1" id="KW-0472">Membrane</keyword>
<feature type="transmembrane region" description="Helical" evidence="1">
    <location>
        <begin position="128"/>
        <end position="147"/>
    </location>
</feature>
<sequence length="247" mass="27298">MQDDEAYAGRDLHPSYVQELAACPPVVISRFLYRVYAFLAGLFAVSSVGAVSLKFCLYLLFDEADTDNLIPTGVEIADVVSTLLLIILHLLACCYRRQFPANGRLLVAVGMASIFSIGGSAAQIKSRAYLNTLVTMAFMYGSALVLTQLSQFNFRERKAYIWIAAITVAVFGLVTLVHPPSSLFQIILSLIGVLLVGPPVLFRLWQILPIASTDEDIRYAVDSYSITFVALLLYYIFGKICRQTHPL</sequence>
<evidence type="ECO:0000256" key="1">
    <source>
        <dbReference type="SAM" id="Phobius"/>
    </source>
</evidence>
<dbReference type="EMBL" id="NDIQ01000001">
    <property type="protein sequence ID" value="PRT53975.1"/>
    <property type="molecule type" value="Genomic_DNA"/>
</dbReference>
<protein>
    <submittedName>
        <fullName evidence="2">Uncharacterized protein</fullName>
    </submittedName>
</protein>